<evidence type="ECO:0000313" key="3">
    <source>
        <dbReference type="Proteomes" id="UP000182413"/>
    </source>
</evidence>
<accession>A0A1G7QIF5</accession>
<dbReference type="EMBL" id="JAWXXP010000001">
    <property type="protein sequence ID" value="MDX5993495.1"/>
    <property type="molecule type" value="Genomic_DNA"/>
</dbReference>
<organism evidence="2 3">
    <name type="scientific">Ectopseudomonas alcaliphila</name>
    <dbReference type="NCBI Taxonomy" id="101564"/>
    <lineage>
        <taxon>Bacteria</taxon>
        <taxon>Pseudomonadati</taxon>
        <taxon>Pseudomonadota</taxon>
        <taxon>Gammaproteobacteria</taxon>
        <taxon>Pseudomonadales</taxon>
        <taxon>Pseudomonadaceae</taxon>
        <taxon>Ectopseudomonas</taxon>
    </lineage>
</organism>
<reference evidence="2 3" key="1">
    <citation type="submission" date="2016-10" db="EMBL/GenBank/DDBJ databases">
        <authorList>
            <person name="de Groot N.N."/>
        </authorList>
    </citation>
    <scope>NUCLEOTIDE SEQUENCE [LARGE SCALE GENOMIC DNA]</scope>
    <source>
        <strain evidence="2 3">JCM 10630</strain>
    </source>
</reference>
<name>A0A1G7QIF5_9GAMM</name>
<gene>
    <name evidence="2" type="ORF">SAMN05216575_1182</name>
    <name evidence="1" type="ORF">SIM71_15610</name>
</gene>
<dbReference type="EMBL" id="FNAE01000018">
    <property type="protein sequence ID" value="SDF98304.1"/>
    <property type="molecule type" value="Genomic_DNA"/>
</dbReference>
<keyword evidence="4" id="KW-1185">Reference proteome</keyword>
<reference evidence="1 4" key="2">
    <citation type="submission" date="2023-11" db="EMBL/GenBank/DDBJ databases">
        <title>MicrobeMod: A computational toolkit for identifying prokaryotic methylation and restriction-modification with nanopore sequencing.</title>
        <authorList>
            <person name="Crits-Christoph A."/>
            <person name="Kang S.C."/>
            <person name="Lee H."/>
            <person name="Ostrov N."/>
        </authorList>
    </citation>
    <scope>NUCLEOTIDE SEQUENCE [LARGE SCALE GENOMIC DNA]</scope>
    <source>
        <strain evidence="1 4">ATCC BAA-571</strain>
    </source>
</reference>
<protein>
    <submittedName>
        <fullName evidence="2">Uncharacterized protein</fullName>
    </submittedName>
</protein>
<dbReference type="Proteomes" id="UP001278050">
    <property type="component" value="Unassembled WGS sequence"/>
</dbReference>
<evidence type="ECO:0000313" key="2">
    <source>
        <dbReference type="EMBL" id="SDF98304.1"/>
    </source>
</evidence>
<sequence>MWQSIPLYELKTLIAQQIAECSPETRMLFEANAITPQKWTLSPWGDDGGGFWVIAIIGKFVLWYNDIEEGFNTSSFTQEGAIEQYWCNQDPLHVALLSLSSKSPKLGAPHAPA</sequence>
<evidence type="ECO:0000313" key="1">
    <source>
        <dbReference type="EMBL" id="MDX5993495.1"/>
    </source>
</evidence>
<dbReference type="Proteomes" id="UP000182413">
    <property type="component" value="Unassembled WGS sequence"/>
</dbReference>
<evidence type="ECO:0000313" key="4">
    <source>
        <dbReference type="Proteomes" id="UP001278050"/>
    </source>
</evidence>
<proteinExistence type="predicted"/>
<dbReference type="RefSeq" id="WP_202907464.1">
    <property type="nucleotide sequence ID" value="NZ_CBCSET010000008.1"/>
</dbReference>
<dbReference type="AlphaFoldDB" id="A0A1G7QIF5"/>